<evidence type="ECO:0000313" key="7">
    <source>
        <dbReference type="Proteomes" id="UP000468443"/>
    </source>
</evidence>
<dbReference type="GO" id="GO:0000155">
    <property type="term" value="F:phosphorelay sensor kinase activity"/>
    <property type="evidence" value="ECO:0007669"/>
    <property type="project" value="InterPro"/>
</dbReference>
<evidence type="ECO:0000256" key="1">
    <source>
        <dbReference type="PROSITE-ProRule" id="PRU00339"/>
    </source>
</evidence>
<dbReference type="InterPro" id="IPR019734">
    <property type="entry name" value="TPR_rpt"/>
</dbReference>
<feature type="transmembrane region" description="Helical" evidence="3">
    <location>
        <begin position="415"/>
        <end position="435"/>
    </location>
</feature>
<dbReference type="Proteomes" id="UP000468443">
    <property type="component" value="Unassembled WGS sequence"/>
</dbReference>
<feature type="domain" description="Signal transduction histidine kinase internal region" evidence="5">
    <location>
        <begin position="450"/>
        <end position="528"/>
    </location>
</feature>
<comment type="caution">
    <text evidence="6">The sequence shown here is derived from an EMBL/GenBank/DDBJ whole genome shotgun (WGS) entry which is preliminary data.</text>
</comment>
<feature type="coiled-coil region" evidence="2">
    <location>
        <begin position="361"/>
        <end position="395"/>
    </location>
</feature>
<gene>
    <name evidence="6" type="ORF">GWK09_03010</name>
</gene>
<dbReference type="PROSITE" id="PS50005">
    <property type="entry name" value="TPR"/>
    <property type="match status" value="1"/>
</dbReference>
<dbReference type="GO" id="GO:0016020">
    <property type="term" value="C:membrane"/>
    <property type="evidence" value="ECO:0007669"/>
    <property type="project" value="InterPro"/>
</dbReference>
<keyword evidence="3" id="KW-1133">Transmembrane helix</keyword>
<evidence type="ECO:0000256" key="3">
    <source>
        <dbReference type="SAM" id="Phobius"/>
    </source>
</evidence>
<dbReference type="AlphaFoldDB" id="A0A6P0U8Q3"/>
<feature type="repeat" description="TPR" evidence="1">
    <location>
        <begin position="152"/>
        <end position="185"/>
    </location>
</feature>
<sequence>MIRLTNTGFLIAVFLLSVSPVFAQVQSSTKKTDNREEGLTLYRAYLDSAKTYKTKDFQKSIDYIARSISELDSRDNRRELASSLALLAEVYGYYGQSDLAIANYRDALQARYSPATTLALGKAYVRNRQWEEALAVLEPLEDDSSLAPYSRVEVYEAMGEAHAGLGGVDKALAFFRQGLTIATKNQIGPKIPDLNSKIADTYASVNRLKEANAYYNNSLMEAEKQAPQRAVREKEKVADFLNKSNRFDDEIKLRKSSLKALDALPAPTRQETGIVSGQDSVSRQRINYKIANAYIAQDQYDEAIPFLERSIAEAGMEEDLVVQKDATRELSEVYRRQGDFTKALETYQKYVAVVDTLYARKEQEISRAARLNREIASIQNRISGLEQERELSQSKYDLALAEQRLTEESNKRQLWIIYSLLFGMLFMSLAAFFFYRSTQKQKLANHLLALKSLRSQMNPHFIFNALNSVNNYISNHDERSANRYLSDFSKLMRTVLEHSEEDFIGLSKEVELLELYLKLEHSRFPDKFDYRVEVDPSVDKEAFKIPPMLLQPYLENAIWHGLRYRETKGELSLRISQKEENVLEICIEDNGIGRKRSAELKTPHQRKQRSTAMRNIQERIAILNDMYKTHIKVRVQDLDEKGTGTRVLLTLIKGE</sequence>
<dbReference type="Pfam" id="PF13424">
    <property type="entry name" value="TPR_12"/>
    <property type="match status" value="1"/>
</dbReference>
<evidence type="ECO:0000256" key="2">
    <source>
        <dbReference type="SAM" id="Coils"/>
    </source>
</evidence>
<keyword evidence="4" id="KW-0732">Signal</keyword>
<dbReference type="Pfam" id="PF13432">
    <property type="entry name" value="TPR_16"/>
    <property type="match status" value="1"/>
</dbReference>
<proteinExistence type="predicted"/>
<dbReference type="InterPro" id="IPR011990">
    <property type="entry name" value="TPR-like_helical_dom_sf"/>
</dbReference>
<accession>A0A6P0U8Q3</accession>
<reference evidence="6 7" key="1">
    <citation type="submission" date="2020-01" db="EMBL/GenBank/DDBJ databases">
        <title>Muriicola jejuensis KCTC 22299.</title>
        <authorList>
            <person name="Wang G."/>
        </authorList>
    </citation>
    <scope>NUCLEOTIDE SEQUENCE [LARGE SCALE GENOMIC DNA]</scope>
    <source>
        <strain evidence="6 7">KCTC 22299</strain>
    </source>
</reference>
<evidence type="ECO:0000259" key="5">
    <source>
        <dbReference type="Pfam" id="PF06580"/>
    </source>
</evidence>
<keyword evidence="2" id="KW-0175">Coiled coil</keyword>
<dbReference type="PANTHER" id="PTHR34220">
    <property type="entry name" value="SENSOR HISTIDINE KINASE YPDA"/>
    <property type="match status" value="1"/>
</dbReference>
<dbReference type="Pfam" id="PF06580">
    <property type="entry name" value="His_kinase"/>
    <property type="match status" value="1"/>
</dbReference>
<feature type="signal peptide" evidence="4">
    <location>
        <begin position="1"/>
        <end position="23"/>
    </location>
</feature>
<evidence type="ECO:0000313" key="6">
    <source>
        <dbReference type="EMBL" id="NER09474.1"/>
    </source>
</evidence>
<dbReference type="PANTHER" id="PTHR34220:SF7">
    <property type="entry name" value="SENSOR HISTIDINE KINASE YPDA"/>
    <property type="match status" value="1"/>
</dbReference>
<protein>
    <submittedName>
        <fullName evidence="6">Tetratricopeptide repeat protein</fullName>
    </submittedName>
</protein>
<keyword evidence="1" id="KW-0802">TPR repeat</keyword>
<keyword evidence="3" id="KW-0472">Membrane</keyword>
<dbReference type="RefSeq" id="WP_163691528.1">
    <property type="nucleotide sequence ID" value="NZ_FXTW01000001.1"/>
</dbReference>
<organism evidence="6 7">
    <name type="scientific">Muriicola jejuensis</name>
    <dbReference type="NCBI Taxonomy" id="504488"/>
    <lineage>
        <taxon>Bacteria</taxon>
        <taxon>Pseudomonadati</taxon>
        <taxon>Bacteroidota</taxon>
        <taxon>Flavobacteriia</taxon>
        <taxon>Flavobacteriales</taxon>
        <taxon>Flavobacteriaceae</taxon>
        <taxon>Muriicola</taxon>
    </lineage>
</organism>
<name>A0A6P0U8Q3_9FLAO</name>
<dbReference type="Gene3D" id="3.30.565.10">
    <property type="entry name" value="Histidine kinase-like ATPase, C-terminal domain"/>
    <property type="match status" value="1"/>
</dbReference>
<dbReference type="InterPro" id="IPR050640">
    <property type="entry name" value="Bact_2-comp_sensor_kinase"/>
</dbReference>
<evidence type="ECO:0000256" key="4">
    <source>
        <dbReference type="SAM" id="SignalP"/>
    </source>
</evidence>
<dbReference type="SUPFAM" id="SSF55874">
    <property type="entry name" value="ATPase domain of HSP90 chaperone/DNA topoisomerase II/histidine kinase"/>
    <property type="match status" value="1"/>
</dbReference>
<keyword evidence="7" id="KW-1185">Reference proteome</keyword>
<dbReference type="EMBL" id="JAABOP010000001">
    <property type="protein sequence ID" value="NER09474.1"/>
    <property type="molecule type" value="Genomic_DNA"/>
</dbReference>
<dbReference type="InterPro" id="IPR010559">
    <property type="entry name" value="Sig_transdc_His_kin_internal"/>
</dbReference>
<dbReference type="Gene3D" id="1.25.40.10">
    <property type="entry name" value="Tetratricopeptide repeat domain"/>
    <property type="match status" value="2"/>
</dbReference>
<dbReference type="SMART" id="SM00028">
    <property type="entry name" value="TPR"/>
    <property type="match status" value="5"/>
</dbReference>
<dbReference type="InterPro" id="IPR036890">
    <property type="entry name" value="HATPase_C_sf"/>
</dbReference>
<keyword evidence="3" id="KW-0812">Transmembrane</keyword>
<dbReference type="SUPFAM" id="SSF48452">
    <property type="entry name" value="TPR-like"/>
    <property type="match status" value="2"/>
</dbReference>
<feature type="chain" id="PRO_5026920672" evidence="4">
    <location>
        <begin position="24"/>
        <end position="655"/>
    </location>
</feature>